<keyword evidence="3" id="KW-1185">Reference proteome</keyword>
<gene>
    <name evidence="2" type="ORF">Esi_0216_0024</name>
</gene>
<evidence type="ECO:0000313" key="3">
    <source>
        <dbReference type="Proteomes" id="UP000002630"/>
    </source>
</evidence>
<dbReference type="Proteomes" id="UP000002630">
    <property type="component" value="Linkage Group LG26"/>
</dbReference>
<name>D7FRL6_ECTSI</name>
<dbReference type="OrthoDB" id="10454877at2759"/>
<dbReference type="EMBL" id="FN648394">
    <property type="protein sequence ID" value="CBJ30807.1"/>
    <property type="molecule type" value="Genomic_DNA"/>
</dbReference>
<evidence type="ECO:0000313" key="2">
    <source>
        <dbReference type="EMBL" id="CBJ30807.1"/>
    </source>
</evidence>
<accession>D7FRL6</accession>
<dbReference type="AlphaFoldDB" id="D7FRL6"/>
<feature type="compositionally biased region" description="Gly residues" evidence="1">
    <location>
        <begin position="79"/>
        <end position="95"/>
    </location>
</feature>
<evidence type="ECO:0000256" key="1">
    <source>
        <dbReference type="SAM" id="MobiDB-lite"/>
    </source>
</evidence>
<sequence>MNQQPQARALPSFSGLSSAVNDARDYENSRGSRNGSEVQQQQDNNSSAASNSNNNVATGISSRRGRHASPTSETPANGFDGGGRNLSGSGGGGGVPSSSKASGATGALLLQDTLSPLLEEVDALFERSKDIVASLKAPGGGNKPQEDDVEVEIMERMAEAWQAIEAKNARHDTSHKLHREKPMFCMDSLGKRIKAALLCKTLPPNDNPAVYVNGSSNAPSRNLVTAIKLAGYVVHCGTGGKVSAVDGDGREPPSKYTKEEFHNNVLPRAAENQPPRILNELRQLSCRLVASGIAKGLLKQEDLPEIRKILISRFEDGGMHFLAGGDAAFARFIGVTANAHKLLERGDIDDFVAFHERVVKLVGMCRNRVRRAAYATSKSMLPRRQVVRR</sequence>
<dbReference type="InParanoid" id="D7FRL6"/>
<dbReference type="EMBL" id="FN649751">
    <property type="protein sequence ID" value="CBJ30807.1"/>
    <property type="molecule type" value="Genomic_DNA"/>
</dbReference>
<organism evidence="2 3">
    <name type="scientific">Ectocarpus siliculosus</name>
    <name type="common">Brown alga</name>
    <name type="synonym">Conferva siliculosa</name>
    <dbReference type="NCBI Taxonomy" id="2880"/>
    <lineage>
        <taxon>Eukaryota</taxon>
        <taxon>Sar</taxon>
        <taxon>Stramenopiles</taxon>
        <taxon>Ochrophyta</taxon>
        <taxon>PX clade</taxon>
        <taxon>Phaeophyceae</taxon>
        <taxon>Ectocarpales</taxon>
        <taxon>Ectocarpaceae</taxon>
        <taxon>Ectocarpus</taxon>
    </lineage>
</organism>
<proteinExistence type="predicted"/>
<protein>
    <submittedName>
        <fullName evidence="2">Uncharacterized protein</fullName>
    </submittedName>
</protein>
<feature type="region of interest" description="Disordered" evidence="1">
    <location>
        <begin position="1"/>
        <end position="102"/>
    </location>
</feature>
<reference evidence="2 3" key="1">
    <citation type="journal article" date="2010" name="Nature">
        <title>The Ectocarpus genome and the independent evolution of multicellularity in brown algae.</title>
        <authorList>
            <person name="Cock J.M."/>
            <person name="Sterck L."/>
            <person name="Rouze P."/>
            <person name="Scornet D."/>
            <person name="Allen A.E."/>
            <person name="Amoutzias G."/>
            <person name="Anthouard V."/>
            <person name="Artiguenave F."/>
            <person name="Aury J.M."/>
            <person name="Badger J.H."/>
            <person name="Beszteri B."/>
            <person name="Billiau K."/>
            <person name="Bonnet E."/>
            <person name="Bothwell J.H."/>
            <person name="Bowler C."/>
            <person name="Boyen C."/>
            <person name="Brownlee C."/>
            <person name="Carrano C.J."/>
            <person name="Charrier B."/>
            <person name="Cho G.Y."/>
            <person name="Coelho S.M."/>
            <person name="Collen J."/>
            <person name="Corre E."/>
            <person name="Da Silva C."/>
            <person name="Delage L."/>
            <person name="Delaroque N."/>
            <person name="Dittami S.M."/>
            <person name="Doulbeau S."/>
            <person name="Elias M."/>
            <person name="Farnham G."/>
            <person name="Gachon C.M."/>
            <person name="Gschloessl B."/>
            <person name="Heesch S."/>
            <person name="Jabbari K."/>
            <person name="Jubin C."/>
            <person name="Kawai H."/>
            <person name="Kimura K."/>
            <person name="Kloareg B."/>
            <person name="Kupper F.C."/>
            <person name="Lang D."/>
            <person name="Le Bail A."/>
            <person name="Leblanc C."/>
            <person name="Lerouge P."/>
            <person name="Lohr M."/>
            <person name="Lopez P.J."/>
            <person name="Martens C."/>
            <person name="Maumus F."/>
            <person name="Michel G."/>
            <person name="Miranda-Saavedra D."/>
            <person name="Morales J."/>
            <person name="Moreau H."/>
            <person name="Motomura T."/>
            <person name="Nagasato C."/>
            <person name="Napoli C.A."/>
            <person name="Nelson D.R."/>
            <person name="Nyvall-Collen P."/>
            <person name="Peters A.F."/>
            <person name="Pommier C."/>
            <person name="Potin P."/>
            <person name="Poulain J."/>
            <person name="Quesneville H."/>
            <person name="Read B."/>
            <person name="Rensing S.A."/>
            <person name="Ritter A."/>
            <person name="Rousvoal S."/>
            <person name="Samanta M."/>
            <person name="Samson G."/>
            <person name="Schroeder D.C."/>
            <person name="Segurens B."/>
            <person name="Strittmatter M."/>
            <person name="Tonon T."/>
            <person name="Tregear J.W."/>
            <person name="Valentin K."/>
            <person name="von Dassow P."/>
            <person name="Yamagishi T."/>
            <person name="Van de Peer Y."/>
            <person name="Wincker P."/>
        </authorList>
    </citation>
    <scope>NUCLEOTIDE SEQUENCE [LARGE SCALE GENOMIC DNA]</scope>
    <source>
        <strain evidence="3">Ec32 / CCAP1310/4</strain>
    </source>
</reference>
<feature type="compositionally biased region" description="Low complexity" evidence="1">
    <location>
        <begin position="44"/>
        <end position="55"/>
    </location>
</feature>
<feature type="compositionally biased region" description="Polar residues" evidence="1">
    <location>
        <begin position="31"/>
        <end position="43"/>
    </location>
</feature>